<dbReference type="Proteomes" id="UP000663823">
    <property type="component" value="Unassembled WGS sequence"/>
</dbReference>
<feature type="compositionally biased region" description="Basic and acidic residues" evidence="1">
    <location>
        <begin position="74"/>
        <end position="83"/>
    </location>
</feature>
<proteinExistence type="predicted"/>
<feature type="compositionally biased region" description="Polar residues" evidence="1">
    <location>
        <begin position="108"/>
        <end position="124"/>
    </location>
</feature>
<protein>
    <submittedName>
        <fullName evidence="2">Uncharacterized protein</fullName>
    </submittedName>
</protein>
<evidence type="ECO:0000256" key="1">
    <source>
        <dbReference type="SAM" id="MobiDB-lite"/>
    </source>
</evidence>
<evidence type="ECO:0000313" key="3">
    <source>
        <dbReference type="Proteomes" id="UP000663823"/>
    </source>
</evidence>
<accession>A0A819EX06</accession>
<dbReference type="AlphaFoldDB" id="A0A819EX06"/>
<feature type="compositionally biased region" description="Polar residues" evidence="1">
    <location>
        <begin position="60"/>
        <end position="69"/>
    </location>
</feature>
<feature type="compositionally biased region" description="Polar residues" evidence="1">
    <location>
        <begin position="38"/>
        <end position="53"/>
    </location>
</feature>
<gene>
    <name evidence="2" type="ORF">OTI717_LOCUS21414</name>
</gene>
<comment type="caution">
    <text evidence="2">The sequence shown here is derived from an EMBL/GenBank/DDBJ whole genome shotgun (WGS) entry which is preliminary data.</text>
</comment>
<organism evidence="2 3">
    <name type="scientific">Rotaria sordida</name>
    <dbReference type="NCBI Taxonomy" id="392033"/>
    <lineage>
        <taxon>Eukaryota</taxon>
        <taxon>Metazoa</taxon>
        <taxon>Spiralia</taxon>
        <taxon>Gnathifera</taxon>
        <taxon>Rotifera</taxon>
        <taxon>Eurotatoria</taxon>
        <taxon>Bdelloidea</taxon>
        <taxon>Philodinida</taxon>
        <taxon>Philodinidae</taxon>
        <taxon>Rotaria</taxon>
    </lineage>
</organism>
<reference evidence="2" key="1">
    <citation type="submission" date="2021-02" db="EMBL/GenBank/DDBJ databases">
        <authorList>
            <person name="Nowell W R."/>
        </authorList>
    </citation>
    <scope>NUCLEOTIDE SEQUENCE</scope>
</reference>
<dbReference type="EMBL" id="CAJOAX010003460">
    <property type="protein sequence ID" value="CAF3855621.1"/>
    <property type="molecule type" value="Genomic_DNA"/>
</dbReference>
<evidence type="ECO:0000313" key="2">
    <source>
        <dbReference type="EMBL" id="CAF3855621.1"/>
    </source>
</evidence>
<feature type="region of interest" description="Disordered" evidence="1">
    <location>
        <begin position="20"/>
        <end position="124"/>
    </location>
</feature>
<sequence length="224" mass="24403">MKAPSQTLIVYSCCPGAMVRSETGDRKNDSIGKVANEPRSTLTPSDSTISGQIQRKEQFQHQQASTSIANPVDVSRDQERTPERTSSAGGSVKLAKKDDIGARGSRGAHSNGSEASLRSSDTYNLSVQKTTQSSYPKFRDSKYHGPIPVLIADHDMHELTVAIALQGFRVSQLNPADSHGVFGEYWQNHGPAVEEKLALTTLGLLVQHHLINPSVLDKSKYHII</sequence>
<name>A0A819EX06_9BILA</name>